<dbReference type="Gene3D" id="2.60.120.10">
    <property type="entry name" value="Jelly Rolls"/>
    <property type="match status" value="1"/>
</dbReference>
<dbReference type="InterPro" id="IPR000595">
    <property type="entry name" value="cNMP-bd_dom"/>
</dbReference>
<keyword evidence="1" id="KW-0805">Transcription regulation</keyword>
<dbReference type="SUPFAM" id="SSF46785">
    <property type="entry name" value="Winged helix' DNA-binding domain"/>
    <property type="match status" value="1"/>
</dbReference>
<evidence type="ECO:0000256" key="1">
    <source>
        <dbReference type="ARBA" id="ARBA00023015"/>
    </source>
</evidence>
<evidence type="ECO:0000313" key="7">
    <source>
        <dbReference type="Proteomes" id="UP000680158"/>
    </source>
</evidence>
<dbReference type="GO" id="GO:0003677">
    <property type="term" value="F:DNA binding"/>
    <property type="evidence" value="ECO:0007669"/>
    <property type="project" value="UniProtKB-KW"/>
</dbReference>
<dbReference type="SUPFAM" id="SSF51206">
    <property type="entry name" value="cAMP-binding domain-like"/>
    <property type="match status" value="1"/>
</dbReference>
<dbReference type="AlphaFoldDB" id="A0A941DIC1"/>
<evidence type="ECO:0000313" key="6">
    <source>
        <dbReference type="EMBL" id="MBR7748471.1"/>
    </source>
</evidence>
<organism evidence="6 7">
    <name type="scientific">Undibacterium baiyunense</name>
    <dbReference type="NCBI Taxonomy" id="2828731"/>
    <lineage>
        <taxon>Bacteria</taxon>
        <taxon>Pseudomonadati</taxon>
        <taxon>Pseudomonadota</taxon>
        <taxon>Betaproteobacteria</taxon>
        <taxon>Burkholderiales</taxon>
        <taxon>Oxalobacteraceae</taxon>
        <taxon>Undibacterium</taxon>
    </lineage>
</organism>
<dbReference type="RefSeq" id="WP_212685740.1">
    <property type="nucleotide sequence ID" value="NZ_JAGSPM010000018.1"/>
</dbReference>
<dbReference type="CDD" id="cd00038">
    <property type="entry name" value="CAP_ED"/>
    <property type="match status" value="1"/>
</dbReference>
<dbReference type="Pfam" id="PF00027">
    <property type="entry name" value="cNMP_binding"/>
    <property type="match status" value="1"/>
</dbReference>
<gene>
    <name evidence="6" type="ORF">KDM92_17955</name>
</gene>
<dbReference type="Gene3D" id="1.10.10.10">
    <property type="entry name" value="Winged helix-like DNA-binding domain superfamily/Winged helix DNA-binding domain"/>
    <property type="match status" value="1"/>
</dbReference>
<feature type="domain" description="HTH crp-type" evidence="5">
    <location>
        <begin position="188"/>
        <end position="258"/>
    </location>
</feature>
<evidence type="ECO:0000256" key="2">
    <source>
        <dbReference type="ARBA" id="ARBA00023125"/>
    </source>
</evidence>
<dbReference type="GO" id="GO:0003700">
    <property type="term" value="F:DNA-binding transcription factor activity"/>
    <property type="evidence" value="ECO:0007669"/>
    <property type="project" value="InterPro"/>
</dbReference>
<dbReference type="PANTHER" id="PTHR24567">
    <property type="entry name" value="CRP FAMILY TRANSCRIPTIONAL REGULATORY PROTEIN"/>
    <property type="match status" value="1"/>
</dbReference>
<accession>A0A941DIC1</accession>
<keyword evidence="2" id="KW-0238">DNA-binding</keyword>
<keyword evidence="3" id="KW-0804">Transcription</keyword>
<dbReference type="InterPro" id="IPR012318">
    <property type="entry name" value="HTH_CRP"/>
</dbReference>
<dbReference type="InterPro" id="IPR050397">
    <property type="entry name" value="Env_Response_Regulators"/>
</dbReference>
<dbReference type="EMBL" id="JAGSPM010000018">
    <property type="protein sequence ID" value="MBR7748471.1"/>
    <property type="molecule type" value="Genomic_DNA"/>
</dbReference>
<evidence type="ECO:0000259" key="5">
    <source>
        <dbReference type="PROSITE" id="PS51063"/>
    </source>
</evidence>
<dbReference type="PROSITE" id="PS00889">
    <property type="entry name" value="CNMP_BINDING_2"/>
    <property type="match status" value="1"/>
</dbReference>
<dbReference type="GO" id="GO:0005829">
    <property type="term" value="C:cytosol"/>
    <property type="evidence" value="ECO:0007669"/>
    <property type="project" value="TreeGrafter"/>
</dbReference>
<dbReference type="InterPro" id="IPR000524">
    <property type="entry name" value="Tscrpt_reg_HTH_GntR"/>
</dbReference>
<name>A0A941DIC1_9BURK</name>
<dbReference type="PROSITE" id="PS50042">
    <property type="entry name" value="CNMP_BINDING_3"/>
    <property type="match status" value="1"/>
</dbReference>
<dbReference type="PROSITE" id="PS51063">
    <property type="entry name" value="HTH_CRP_2"/>
    <property type="match status" value="1"/>
</dbReference>
<sequence>MTTSENAVSVALSNSAAAAQDNTRPELLNVDVPKQAKIHIRTANFSIRLRNIPLFKDLSEEDMQLIKTNFRVKLFGKRDIVLQKGGIGDSLLFLLSGQLQVVDVTEDGRAIGLRMLKEGDFFGEIALINGSTRSASVVALSNVLVAFLPAAISMQLFTNSPSVANKMLRHLAEKIQRDSEFRALLSINNTSRRIYAFIDLFKTAAPGGLEVIENLPTHQDIAMMINTSRETVTRALLYLVQQGIVEKDLHRLIIRKPEELKMLALKQPS</sequence>
<dbReference type="Pfam" id="PF13545">
    <property type="entry name" value="HTH_Crp_2"/>
    <property type="match status" value="1"/>
</dbReference>
<reference evidence="6 7" key="1">
    <citation type="submission" date="2021-04" db="EMBL/GenBank/DDBJ databases">
        <title>novel species isolated from subtropical streams in China.</title>
        <authorList>
            <person name="Lu H."/>
        </authorList>
    </citation>
    <scope>NUCLEOTIDE SEQUENCE [LARGE SCALE GENOMIC DNA]</scope>
    <source>
        <strain evidence="6 7">BYS107W</strain>
    </source>
</reference>
<feature type="domain" description="Cyclic nucleotide-binding" evidence="4">
    <location>
        <begin position="54"/>
        <end position="174"/>
    </location>
</feature>
<dbReference type="InterPro" id="IPR036390">
    <property type="entry name" value="WH_DNA-bd_sf"/>
</dbReference>
<dbReference type="InterPro" id="IPR018488">
    <property type="entry name" value="cNMP-bd_CS"/>
</dbReference>
<dbReference type="SMART" id="SM00100">
    <property type="entry name" value="cNMP"/>
    <property type="match status" value="1"/>
</dbReference>
<keyword evidence="7" id="KW-1185">Reference proteome</keyword>
<evidence type="ECO:0000259" key="4">
    <source>
        <dbReference type="PROSITE" id="PS50042"/>
    </source>
</evidence>
<dbReference type="InterPro" id="IPR014710">
    <property type="entry name" value="RmlC-like_jellyroll"/>
</dbReference>
<protein>
    <submittedName>
        <fullName evidence="6">Crp/Fnr family transcriptional regulator</fullName>
    </submittedName>
</protein>
<dbReference type="PANTHER" id="PTHR24567:SF74">
    <property type="entry name" value="HTH-TYPE TRANSCRIPTIONAL REGULATOR ARCR"/>
    <property type="match status" value="1"/>
</dbReference>
<evidence type="ECO:0000256" key="3">
    <source>
        <dbReference type="ARBA" id="ARBA00023163"/>
    </source>
</evidence>
<dbReference type="SMART" id="SM00419">
    <property type="entry name" value="HTH_CRP"/>
    <property type="match status" value="1"/>
</dbReference>
<dbReference type="Proteomes" id="UP000680158">
    <property type="component" value="Unassembled WGS sequence"/>
</dbReference>
<comment type="caution">
    <text evidence="6">The sequence shown here is derived from an EMBL/GenBank/DDBJ whole genome shotgun (WGS) entry which is preliminary data.</text>
</comment>
<dbReference type="InterPro" id="IPR036388">
    <property type="entry name" value="WH-like_DNA-bd_sf"/>
</dbReference>
<proteinExistence type="predicted"/>
<dbReference type="PRINTS" id="PR00035">
    <property type="entry name" value="HTHGNTR"/>
</dbReference>
<dbReference type="InterPro" id="IPR018490">
    <property type="entry name" value="cNMP-bd_dom_sf"/>
</dbReference>